<keyword evidence="2" id="KW-1133">Transmembrane helix</keyword>
<keyword evidence="2" id="KW-0472">Membrane</keyword>
<evidence type="ECO:0000313" key="3">
    <source>
        <dbReference type="EMBL" id="KAJ3185595.1"/>
    </source>
</evidence>
<protein>
    <submittedName>
        <fullName evidence="3">Uncharacterized protein</fullName>
    </submittedName>
</protein>
<evidence type="ECO:0000256" key="1">
    <source>
        <dbReference type="SAM" id="MobiDB-lite"/>
    </source>
</evidence>
<sequence length="238" mass="27074">MVFLEKQILDHVGYFIASTKHQLSPEEKKCVDFYDNSPIYYGLANFAIWGSMAYFTLDFRSFFPNHQQRQQQQQQQQQEQQQQQQQQQQQKPRPPRTPPPASPVSQPAPRDPFAIQHPPAPIRNAANPRHPAFPAPARAASAAKKLPLPRAVRPVMPAWITLWGIAAISAGAFASTYYTSKWAARECLQCFIDVEDKKSELYKTTRRLLKEHNPDADKYFKIEKHFASAGGTGKDAPK</sequence>
<reference evidence="3" key="1">
    <citation type="submission" date="2020-05" db="EMBL/GenBank/DDBJ databases">
        <title>Phylogenomic resolution of chytrid fungi.</title>
        <authorList>
            <person name="Stajich J.E."/>
            <person name="Amses K."/>
            <person name="Simmons R."/>
            <person name="Seto K."/>
            <person name="Myers J."/>
            <person name="Bonds A."/>
            <person name="Quandt C.A."/>
            <person name="Barry K."/>
            <person name="Liu P."/>
            <person name="Grigoriev I."/>
            <person name="Longcore J.E."/>
            <person name="James T.Y."/>
        </authorList>
    </citation>
    <scope>NUCLEOTIDE SEQUENCE</scope>
    <source>
        <strain evidence="3">JEL0379</strain>
    </source>
</reference>
<dbReference type="EMBL" id="JADGJQ010000001">
    <property type="protein sequence ID" value="KAJ3185595.1"/>
    <property type="molecule type" value="Genomic_DNA"/>
</dbReference>
<gene>
    <name evidence="3" type="ORF">HDU87_000218</name>
</gene>
<accession>A0AAD5TRW0</accession>
<dbReference type="PANTHER" id="PTHR14312:SF1">
    <property type="entry name" value="BASIC-LEUCINE ZIPPER TRANSCRIPTION FACTOR A"/>
    <property type="match status" value="1"/>
</dbReference>
<comment type="caution">
    <text evidence="3">The sequence shown here is derived from an EMBL/GenBank/DDBJ whole genome shotgun (WGS) entry which is preliminary data.</text>
</comment>
<organism evidence="3 4">
    <name type="scientific">Geranomyces variabilis</name>
    <dbReference type="NCBI Taxonomy" id="109894"/>
    <lineage>
        <taxon>Eukaryota</taxon>
        <taxon>Fungi</taxon>
        <taxon>Fungi incertae sedis</taxon>
        <taxon>Chytridiomycota</taxon>
        <taxon>Chytridiomycota incertae sedis</taxon>
        <taxon>Chytridiomycetes</taxon>
        <taxon>Spizellomycetales</taxon>
        <taxon>Powellomycetaceae</taxon>
        <taxon>Geranomyces</taxon>
    </lineage>
</organism>
<dbReference type="SUPFAM" id="SSF81995">
    <property type="entry name" value="beta-sandwich domain of Sec23/24"/>
    <property type="match status" value="1"/>
</dbReference>
<dbReference type="GO" id="GO:0005634">
    <property type="term" value="C:nucleus"/>
    <property type="evidence" value="ECO:0007669"/>
    <property type="project" value="TreeGrafter"/>
</dbReference>
<keyword evidence="2" id="KW-0812">Transmembrane</keyword>
<feature type="region of interest" description="Disordered" evidence="1">
    <location>
        <begin position="66"/>
        <end position="138"/>
    </location>
</feature>
<evidence type="ECO:0000256" key="2">
    <source>
        <dbReference type="SAM" id="Phobius"/>
    </source>
</evidence>
<dbReference type="GO" id="GO:0043565">
    <property type="term" value="F:sequence-specific DNA binding"/>
    <property type="evidence" value="ECO:0007669"/>
    <property type="project" value="TreeGrafter"/>
</dbReference>
<dbReference type="GO" id="GO:0010468">
    <property type="term" value="P:regulation of gene expression"/>
    <property type="evidence" value="ECO:0007669"/>
    <property type="project" value="TreeGrafter"/>
</dbReference>
<proteinExistence type="predicted"/>
<feature type="transmembrane region" description="Helical" evidence="2">
    <location>
        <begin position="158"/>
        <end position="178"/>
    </location>
</feature>
<dbReference type="AlphaFoldDB" id="A0AAD5TRW0"/>
<feature type="compositionally biased region" description="Low complexity" evidence="1">
    <location>
        <begin position="67"/>
        <end position="90"/>
    </location>
</feature>
<dbReference type="PANTHER" id="PTHR14312">
    <property type="entry name" value="CREB/ATF BZIP TRANSCRIPTION FACTOR"/>
    <property type="match status" value="1"/>
</dbReference>
<feature type="compositionally biased region" description="Low complexity" evidence="1">
    <location>
        <begin position="122"/>
        <end position="138"/>
    </location>
</feature>
<keyword evidence="4" id="KW-1185">Reference proteome</keyword>
<name>A0AAD5TRW0_9FUNG</name>
<evidence type="ECO:0000313" key="4">
    <source>
        <dbReference type="Proteomes" id="UP001212152"/>
    </source>
</evidence>
<dbReference type="Proteomes" id="UP001212152">
    <property type="component" value="Unassembled WGS sequence"/>
</dbReference>